<proteinExistence type="predicted"/>
<sequence>MAPAHFTPPAKCVGTPWFAGVSFRSKYMSLTHNELDVVLMANASSERFSVLSILLHRLRRFVSDNAVAAVDRPDRISMQRVFIGVASMRWTSRFGST</sequence>
<dbReference type="Proteomes" id="UP000215703">
    <property type="component" value="Chromosome"/>
</dbReference>
<evidence type="ECO:0000313" key="1">
    <source>
        <dbReference type="EMBL" id="AWL91372.1"/>
    </source>
</evidence>
<dbReference type="EMBL" id="CP029425">
    <property type="protein sequence ID" value="AWL91372.1"/>
    <property type="molecule type" value="Genomic_DNA"/>
</dbReference>
<accession>A0A2U8P108</accession>
<gene>
    <name evidence="1" type="ORF">CIT37_02985</name>
</gene>
<organism evidence="1 2">
    <name type="scientific">Bradyrhizobium ottawaense</name>
    <dbReference type="NCBI Taxonomy" id="931866"/>
    <lineage>
        <taxon>Bacteria</taxon>
        <taxon>Pseudomonadati</taxon>
        <taxon>Pseudomonadota</taxon>
        <taxon>Alphaproteobacteria</taxon>
        <taxon>Hyphomicrobiales</taxon>
        <taxon>Nitrobacteraceae</taxon>
        <taxon>Bradyrhizobium</taxon>
    </lineage>
</organism>
<name>A0A2U8P108_9BRAD</name>
<protein>
    <submittedName>
        <fullName evidence="1">Uncharacterized protein</fullName>
    </submittedName>
</protein>
<reference evidence="1 2" key="1">
    <citation type="journal article" date="2014" name="Int. J. Syst. Evol. Microbiol.">
        <title>Bradyrhizobium ottawaense sp. nov., a symbiotic nitrogen fixing bacterium from root nodules of soybeans in Canada.</title>
        <authorList>
            <person name="Yu X."/>
            <person name="Cloutier S."/>
            <person name="Tambong J.T."/>
            <person name="Bromfield E.S."/>
        </authorList>
    </citation>
    <scope>NUCLEOTIDE SEQUENCE [LARGE SCALE GENOMIC DNA]</scope>
    <source>
        <strain evidence="1 2">OO99</strain>
    </source>
</reference>
<dbReference type="AlphaFoldDB" id="A0A2U8P108"/>
<reference evidence="1 2" key="2">
    <citation type="journal article" date="2017" name="Syst. Appl. Microbiol.">
        <title>Soybeans inoculated with root zone soils of Canadian native legumes harbour diverse and novel Bradyrhizobium spp. that possess agricultural potential.</title>
        <authorList>
            <person name="Bromfield E.S.P."/>
            <person name="Cloutier S."/>
            <person name="Tambong J.T."/>
            <person name="Tran Thi T.V."/>
        </authorList>
    </citation>
    <scope>NUCLEOTIDE SEQUENCE [LARGE SCALE GENOMIC DNA]</scope>
    <source>
        <strain evidence="1 2">OO99</strain>
    </source>
</reference>
<evidence type="ECO:0000313" key="2">
    <source>
        <dbReference type="Proteomes" id="UP000215703"/>
    </source>
</evidence>